<comment type="caution">
    <text evidence="1">The sequence shown here is derived from an EMBL/GenBank/DDBJ whole genome shotgun (WGS) entry which is preliminary data.</text>
</comment>
<evidence type="ECO:0000313" key="1">
    <source>
        <dbReference type="EMBL" id="MXP77497.1"/>
    </source>
</evidence>
<proteinExistence type="predicted"/>
<accession>A0A7X3MJG7</accession>
<protein>
    <submittedName>
        <fullName evidence="1">CopG family transcriptional regulator</fullName>
    </submittedName>
</protein>
<gene>
    <name evidence="1" type="ORF">GN277_19645</name>
</gene>
<dbReference type="Proteomes" id="UP000460412">
    <property type="component" value="Unassembled WGS sequence"/>
</dbReference>
<dbReference type="AlphaFoldDB" id="A0A7X3MJG7"/>
<keyword evidence="2" id="KW-1185">Reference proteome</keyword>
<reference evidence="1 2" key="1">
    <citation type="submission" date="2019-12" db="EMBL/GenBank/DDBJ databases">
        <title>Sporaefaciens musculi gen. nov., sp. nov., a novel bacterium isolated from the caecum of an obese mouse.</title>
        <authorList>
            <person name="Rasmussen T.S."/>
            <person name="Streidl T."/>
            <person name="Hitch T.C.A."/>
            <person name="Wortmann E."/>
            <person name="Deptula P."/>
            <person name="Hansen M."/>
            <person name="Nielsen D.S."/>
            <person name="Clavel T."/>
            <person name="Vogensen F.K."/>
        </authorList>
    </citation>
    <scope>NUCLEOTIDE SEQUENCE [LARGE SCALE GENOMIC DNA]</scope>
    <source>
        <strain evidence="1 2">WCA-9-b2</strain>
    </source>
</reference>
<name>A0A7X3MJG7_9FIRM</name>
<dbReference type="EMBL" id="WUQX01000001">
    <property type="protein sequence ID" value="MXP77497.1"/>
    <property type="molecule type" value="Genomic_DNA"/>
</dbReference>
<sequence length="58" mass="6887">MTKKVGRPYSENPKEIRLTVRLDKKHNDILERYSNENGITKNESVRRGIEKLEDKETE</sequence>
<evidence type="ECO:0000313" key="2">
    <source>
        <dbReference type="Proteomes" id="UP000460412"/>
    </source>
</evidence>
<organism evidence="1 2">
    <name type="scientific">Sporofaciens musculi</name>
    <dbReference type="NCBI Taxonomy" id="2681861"/>
    <lineage>
        <taxon>Bacteria</taxon>
        <taxon>Bacillati</taxon>
        <taxon>Bacillota</taxon>
        <taxon>Clostridia</taxon>
        <taxon>Lachnospirales</taxon>
        <taxon>Lachnospiraceae</taxon>
        <taxon>Sporofaciens</taxon>
    </lineage>
</organism>